<dbReference type="EMBL" id="BEZZ01000081">
    <property type="protein sequence ID" value="GCC25280.1"/>
    <property type="molecule type" value="Genomic_DNA"/>
</dbReference>
<comment type="caution">
    <text evidence="1">The sequence shown here is derived from an EMBL/GenBank/DDBJ whole genome shotgun (WGS) entry which is preliminary data.</text>
</comment>
<reference evidence="1 2" key="1">
    <citation type="journal article" date="2018" name="Nat. Ecol. Evol.">
        <title>Shark genomes provide insights into elasmobranch evolution and the origin of vertebrates.</title>
        <authorList>
            <person name="Hara Y"/>
            <person name="Yamaguchi K"/>
            <person name="Onimaru K"/>
            <person name="Kadota M"/>
            <person name="Koyanagi M"/>
            <person name="Keeley SD"/>
            <person name="Tatsumi K"/>
            <person name="Tanaka K"/>
            <person name="Motone F"/>
            <person name="Kageyama Y"/>
            <person name="Nozu R"/>
            <person name="Adachi N"/>
            <person name="Nishimura O"/>
            <person name="Nakagawa R"/>
            <person name="Tanegashima C"/>
            <person name="Kiyatake I"/>
            <person name="Matsumoto R"/>
            <person name="Murakumo K"/>
            <person name="Nishida K"/>
            <person name="Terakita A"/>
            <person name="Kuratani S"/>
            <person name="Sato K"/>
            <person name="Hyodo S Kuraku.S."/>
        </authorList>
    </citation>
    <scope>NUCLEOTIDE SEQUENCE [LARGE SCALE GENOMIC DNA]</scope>
</reference>
<protein>
    <submittedName>
        <fullName evidence="1">Uncharacterized protein</fullName>
    </submittedName>
</protein>
<accession>A0A401S4F0</accession>
<gene>
    <name evidence="1" type="ORF">chiPu_0003689</name>
</gene>
<keyword evidence="2" id="KW-1185">Reference proteome</keyword>
<name>A0A401S4F0_CHIPU</name>
<evidence type="ECO:0000313" key="1">
    <source>
        <dbReference type="EMBL" id="GCC25280.1"/>
    </source>
</evidence>
<organism evidence="1 2">
    <name type="scientific">Chiloscyllium punctatum</name>
    <name type="common">Brownbanded bambooshark</name>
    <name type="synonym">Hemiscyllium punctatum</name>
    <dbReference type="NCBI Taxonomy" id="137246"/>
    <lineage>
        <taxon>Eukaryota</taxon>
        <taxon>Metazoa</taxon>
        <taxon>Chordata</taxon>
        <taxon>Craniata</taxon>
        <taxon>Vertebrata</taxon>
        <taxon>Chondrichthyes</taxon>
        <taxon>Elasmobranchii</taxon>
        <taxon>Galeomorphii</taxon>
        <taxon>Galeoidea</taxon>
        <taxon>Orectolobiformes</taxon>
        <taxon>Hemiscylliidae</taxon>
        <taxon>Chiloscyllium</taxon>
    </lineage>
</organism>
<dbReference type="AlphaFoldDB" id="A0A401S4F0"/>
<dbReference type="Proteomes" id="UP000287033">
    <property type="component" value="Unassembled WGS sequence"/>
</dbReference>
<proteinExistence type="predicted"/>
<evidence type="ECO:0000313" key="2">
    <source>
        <dbReference type="Proteomes" id="UP000287033"/>
    </source>
</evidence>
<sequence>MERLHCRLECVLALVTESHVSVARTEGSSSSEAVLLRRRGGRVLGAVSGRPGEGGVRRLRGVLWSGGGGARRAVRTRGTKRRRPGLKR</sequence>